<comment type="caution">
    <text evidence="2">The sequence shown here is derived from an EMBL/GenBank/DDBJ whole genome shotgun (WGS) entry which is preliminary data.</text>
</comment>
<dbReference type="EMBL" id="BAABBM010000001">
    <property type="protein sequence ID" value="GAA3887322.1"/>
    <property type="molecule type" value="Genomic_DNA"/>
</dbReference>
<organism evidence="2 3">
    <name type="scientific">Sphingomonas limnosediminicola</name>
    <dbReference type="NCBI Taxonomy" id="940133"/>
    <lineage>
        <taxon>Bacteria</taxon>
        <taxon>Pseudomonadati</taxon>
        <taxon>Pseudomonadota</taxon>
        <taxon>Alphaproteobacteria</taxon>
        <taxon>Sphingomonadales</taxon>
        <taxon>Sphingomonadaceae</taxon>
        <taxon>Sphingomonas</taxon>
    </lineage>
</organism>
<feature type="compositionally biased region" description="Acidic residues" evidence="1">
    <location>
        <begin position="38"/>
        <end position="48"/>
    </location>
</feature>
<sequence>MADDREKISTGPNNRPLNETIAGTGPGIPDEALAPGEELPEAPSDEEVDRIAEKLGASSAEKDSLPLEGE</sequence>
<gene>
    <name evidence="2" type="ORF">GCM10022276_03010</name>
</gene>
<reference evidence="3" key="1">
    <citation type="journal article" date="2019" name="Int. J. Syst. Evol. Microbiol.">
        <title>The Global Catalogue of Microorganisms (GCM) 10K type strain sequencing project: providing services to taxonomists for standard genome sequencing and annotation.</title>
        <authorList>
            <consortium name="The Broad Institute Genomics Platform"/>
            <consortium name="The Broad Institute Genome Sequencing Center for Infectious Disease"/>
            <person name="Wu L."/>
            <person name="Ma J."/>
        </authorList>
    </citation>
    <scope>NUCLEOTIDE SEQUENCE [LARGE SCALE GENOMIC DNA]</scope>
    <source>
        <strain evidence="3">JCM 17543</strain>
    </source>
</reference>
<dbReference type="RefSeq" id="WP_344697927.1">
    <property type="nucleotide sequence ID" value="NZ_BAABBM010000001.1"/>
</dbReference>
<accession>A0ABP7KUI1</accession>
<protein>
    <submittedName>
        <fullName evidence="2">Uncharacterized protein</fullName>
    </submittedName>
</protein>
<evidence type="ECO:0000256" key="1">
    <source>
        <dbReference type="SAM" id="MobiDB-lite"/>
    </source>
</evidence>
<dbReference type="Proteomes" id="UP001500827">
    <property type="component" value="Unassembled WGS sequence"/>
</dbReference>
<evidence type="ECO:0000313" key="3">
    <source>
        <dbReference type="Proteomes" id="UP001500827"/>
    </source>
</evidence>
<keyword evidence="3" id="KW-1185">Reference proteome</keyword>
<evidence type="ECO:0000313" key="2">
    <source>
        <dbReference type="EMBL" id="GAA3887322.1"/>
    </source>
</evidence>
<proteinExistence type="predicted"/>
<feature type="region of interest" description="Disordered" evidence="1">
    <location>
        <begin position="1"/>
        <end position="48"/>
    </location>
</feature>
<name>A0ABP7KUI1_9SPHN</name>